<feature type="chain" id="PRO_5004915792" description="DUF2179 domain-containing protein" evidence="7">
    <location>
        <begin position="29"/>
        <end position="299"/>
    </location>
</feature>
<dbReference type="CDD" id="cd16380">
    <property type="entry name" value="YitT_C"/>
    <property type="match status" value="1"/>
</dbReference>
<organism evidence="9 10">
    <name type="scientific">Peptoclostridium acidaminophilum DSM 3953</name>
    <dbReference type="NCBI Taxonomy" id="1286171"/>
    <lineage>
        <taxon>Bacteria</taxon>
        <taxon>Bacillati</taxon>
        <taxon>Bacillota</taxon>
        <taxon>Clostridia</taxon>
        <taxon>Peptostreptococcales</taxon>
        <taxon>Peptoclostridiaceae</taxon>
        <taxon>Peptoclostridium</taxon>
    </lineage>
</organism>
<keyword evidence="3 6" id="KW-0812">Transmembrane</keyword>
<proteinExistence type="predicted"/>
<evidence type="ECO:0000256" key="6">
    <source>
        <dbReference type="SAM" id="Phobius"/>
    </source>
</evidence>
<feature type="transmembrane region" description="Helical" evidence="6">
    <location>
        <begin position="85"/>
        <end position="102"/>
    </location>
</feature>
<dbReference type="GO" id="GO:0005886">
    <property type="term" value="C:plasma membrane"/>
    <property type="evidence" value="ECO:0007669"/>
    <property type="project" value="UniProtKB-SubCell"/>
</dbReference>
<dbReference type="Gene3D" id="3.30.70.120">
    <property type="match status" value="1"/>
</dbReference>
<dbReference type="PIRSF" id="PIRSF006483">
    <property type="entry name" value="Membrane_protein_YitT"/>
    <property type="match status" value="1"/>
</dbReference>
<geneLocation type="plasmid" evidence="9 10">
    <name>EAL2_808p</name>
</geneLocation>
<evidence type="ECO:0000256" key="3">
    <source>
        <dbReference type="ARBA" id="ARBA00022692"/>
    </source>
</evidence>
<dbReference type="InterPro" id="IPR015867">
    <property type="entry name" value="N-reg_PII/ATP_PRibTrfase_C"/>
</dbReference>
<dbReference type="RefSeq" id="WP_025436485.1">
    <property type="nucleotide sequence ID" value="NZ_CP007453.1"/>
</dbReference>
<comment type="subcellular location">
    <subcellularLocation>
        <location evidence="1">Cell membrane</location>
        <topology evidence="1">Multi-pass membrane protein</topology>
    </subcellularLocation>
</comment>
<feature type="transmembrane region" description="Helical" evidence="6">
    <location>
        <begin position="62"/>
        <end position="80"/>
    </location>
</feature>
<name>W8T9H3_PEPAC</name>
<dbReference type="Pfam" id="PF02588">
    <property type="entry name" value="YitT_membrane"/>
    <property type="match status" value="1"/>
</dbReference>
<evidence type="ECO:0000259" key="8">
    <source>
        <dbReference type="Pfam" id="PF10035"/>
    </source>
</evidence>
<keyword evidence="5 6" id="KW-0472">Membrane</keyword>
<dbReference type="Pfam" id="PF10035">
    <property type="entry name" value="DUF2179"/>
    <property type="match status" value="1"/>
</dbReference>
<feature type="transmembrane region" description="Helical" evidence="6">
    <location>
        <begin position="114"/>
        <end position="133"/>
    </location>
</feature>
<evidence type="ECO:0000313" key="10">
    <source>
        <dbReference type="Proteomes" id="UP000019591"/>
    </source>
</evidence>
<feature type="domain" description="DUF2179" evidence="8">
    <location>
        <begin position="231"/>
        <end position="285"/>
    </location>
</feature>
<dbReference type="HOGENOM" id="CLU_063199_1_1_9"/>
<dbReference type="PANTHER" id="PTHR33545:SF5">
    <property type="entry name" value="UPF0750 MEMBRANE PROTEIN YITT"/>
    <property type="match status" value="1"/>
</dbReference>
<keyword evidence="9" id="KW-0614">Plasmid</keyword>
<dbReference type="AlphaFoldDB" id="W8T9H3"/>
<dbReference type="OrthoDB" id="9779786at2"/>
<keyword evidence="2" id="KW-1003">Cell membrane</keyword>
<dbReference type="KEGG" id="eac:EAL2_808p00630"/>
<dbReference type="PANTHER" id="PTHR33545">
    <property type="entry name" value="UPF0750 MEMBRANE PROTEIN YITT-RELATED"/>
    <property type="match status" value="1"/>
</dbReference>
<dbReference type="InterPro" id="IPR003740">
    <property type="entry name" value="YitT"/>
</dbReference>
<feature type="signal peptide" evidence="7">
    <location>
        <begin position="1"/>
        <end position="28"/>
    </location>
</feature>
<evidence type="ECO:0000256" key="4">
    <source>
        <dbReference type="ARBA" id="ARBA00022989"/>
    </source>
</evidence>
<dbReference type="eggNOG" id="COG1284">
    <property type="taxonomic scope" value="Bacteria"/>
</dbReference>
<keyword evidence="10" id="KW-1185">Reference proteome</keyword>
<feature type="transmembrane region" description="Helical" evidence="6">
    <location>
        <begin position="182"/>
        <end position="204"/>
    </location>
</feature>
<evidence type="ECO:0000256" key="1">
    <source>
        <dbReference type="ARBA" id="ARBA00004651"/>
    </source>
</evidence>
<accession>W8T9H3</accession>
<dbReference type="EMBL" id="CP007453">
    <property type="protein sequence ID" value="AHM57570.1"/>
    <property type="molecule type" value="Genomic_DNA"/>
</dbReference>
<evidence type="ECO:0000256" key="2">
    <source>
        <dbReference type="ARBA" id="ARBA00022475"/>
    </source>
</evidence>
<reference evidence="9 10" key="1">
    <citation type="journal article" date="2014" name="Genome Announc.">
        <title>Complete Genome Sequence of Amino Acid-Utilizing Eubacterium acidaminophilum al-2 (DSM 3953).</title>
        <authorList>
            <person name="Poehlein A."/>
            <person name="Andreesen J.R."/>
            <person name="Daniel R."/>
        </authorList>
    </citation>
    <scope>NUCLEOTIDE SEQUENCE [LARGE SCALE GENOMIC DNA]</scope>
    <source>
        <strain evidence="9 10">DSM 3953</strain>
        <plasmid evidence="10">Plasmid EAL2_808p</plasmid>
    </source>
</reference>
<dbReference type="Proteomes" id="UP000019591">
    <property type="component" value="Plasmid EAL2_808p"/>
</dbReference>
<dbReference type="InterPro" id="IPR051461">
    <property type="entry name" value="UPF0750_membrane"/>
</dbReference>
<sequence>MEKQSNKKINFKSLAMDALAVGSGTAIAAFSTASILKPNGLVMGGVTGTSILVEKMTGINYTYIYFALSICVLISTFFLLGKREALKIIVISLLFPPVLIFFSQRPFNFVEGDMMLAAIYFGIINGVGCGIILKRGFSFGGTDTIAKILHAKVFPFISLSQILLTIDTVVITASAFVFDRNVALYAILTQVIFMKTLDTVMFGAGNKLVKIEVISAHYDEISRYILKEIKRGVSMYDVVGAYTNESKTKVVTVCSPRDMILIKRFIAQLDSDVFVSVVPVSAVWGRGKGFEDLADEKGM</sequence>
<dbReference type="InterPro" id="IPR019264">
    <property type="entry name" value="DUF2179"/>
</dbReference>
<evidence type="ECO:0000256" key="5">
    <source>
        <dbReference type="ARBA" id="ARBA00023136"/>
    </source>
</evidence>
<keyword evidence="7" id="KW-0732">Signal</keyword>
<feature type="transmembrane region" description="Helical" evidence="6">
    <location>
        <begin position="153"/>
        <end position="176"/>
    </location>
</feature>
<keyword evidence="4 6" id="KW-1133">Transmembrane helix</keyword>
<protein>
    <recommendedName>
        <fullName evidence="8">DUF2179 domain-containing protein</fullName>
    </recommendedName>
</protein>
<evidence type="ECO:0000313" key="9">
    <source>
        <dbReference type="EMBL" id="AHM57570.1"/>
    </source>
</evidence>
<dbReference type="PATRIC" id="fig|1286171.3.peg.2241"/>
<gene>
    <name evidence="9" type="ORF">EAL2_808p00630</name>
</gene>
<evidence type="ECO:0000256" key="7">
    <source>
        <dbReference type="SAM" id="SignalP"/>
    </source>
</evidence>